<dbReference type="InterPro" id="IPR001156">
    <property type="entry name" value="Transferrin-like_dom"/>
</dbReference>
<keyword evidence="1" id="KW-1133">Transmembrane helix</keyword>
<accession>A0AAV8XL28</accession>
<gene>
    <name evidence="3" type="ORF">NQ318_010594</name>
</gene>
<evidence type="ECO:0000256" key="1">
    <source>
        <dbReference type="SAM" id="Phobius"/>
    </source>
</evidence>
<dbReference type="GO" id="GO:0005615">
    <property type="term" value="C:extracellular space"/>
    <property type="evidence" value="ECO:0007669"/>
    <property type="project" value="TreeGrafter"/>
</dbReference>
<dbReference type="AlphaFoldDB" id="A0AAV8XL28"/>
<name>A0AAV8XL28_9CUCU</name>
<evidence type="ECO:0000259" key="2">
    <source>
        <dbReference type="PROSITE" id="PS51408"/>
    </source>
</evidence>
<evidence type="ECO:0000313" key="3">
    <source>
        <dbReference type="EMBL" id="KAJ8939587.1"/>
    </source>
</evidence>
<dbReference type="GO" id="GO:0006826">
    <property type="term" value="P:iron ion transport"/>
    <property type="evidence" value="ECO:0007669"/>
    <property type="project" value="TreeGrafter"/>
</dbReference>
<comment type="caution">
    <text evidence="3">The sequence shown here is derived from an EMBL/GenBank/DDBJ whole genome shotgun (WGS) entry which is preliminary data.</text>
</comment>
<dbReference type="Pfam" id="PF00405">
    <property type="entry name" value="Transferrin"/>
    <property type="match status" value="1"/>
</dbReference>
<dbReference type="Proteomes" id="UP001162162">
    <property type="component" value="Unassembled WGS sequence"/>
</dbReference>
<organism evidence="3 4">
    <name type="scientific">Aromia moschata</name>
    <dbReference type="NCBI Taxonomy" id="1265417"/>
    <lineage>
        <taxon>Eukaryota</taxon>
        <taxon>Metazoa</taxon>
        <taxon>Ecdysozoa</taxon>
        <taxon>Arthropoda</taxon>
        <taxon>Hexapoda</taxon>
        <taxon>Insecta</taxon>
        <taxon>Pterygota</taxon>
        <taxon>Neoptera</taxon>
        <taxon>Endopterygota</taxon>
        <taxon>Coleoptera</taxon>
        <taxon>Polyphaga</taxon>
        <taxon>Cucujiformia</taxon>
        <taxon>Chrysomeloidea</taxon>
        <taxon>Cerambycidae</taxon>
        <taxon>Cerambycinae</taxon>
        <taxon>Callichromatini</taxon>
        <taxon>Aromia</taxon>
    </lineage>
</organism>
<dbReference type="PANTHER" id="PTHR11485">
    <property type="entry name" value="TRANSFERRIN"/>
    <property type="match status" value="1"/>
</dbReference>
<reference evidence="3" key="1">
    <citation type="journal article" date="2023" name="Insect Mol. Biol.">
        <title>Genome sequencing provides insights into the evolution of gene families encoding plant cell wall-degrading enzymes in longhorned beetles.</title>
        <authorList>
            <person name="Shin N.R."/>
            <person name="Okamura Y."/>
            <person name="Kirsch R."/>
            <person name="Pauchet Y."/>
        </authorList>
    </citation>
    <scope>NUCLEOTIDE SEQUENCE</scope>
    <source>
        <strain evidence="3">AMC_N1</strain>
    </source>
</reference>
<dbReference type="CDD" id="cd13529">
    <property type="entry name" value="PBP2_transferrin"/>
    <property type="match status" value="1"/>
</dbReference>
<proteinExistence type="predicted"/>
<dbReference type="SMART" id="SM00094">
    <property type="entry name" value="TR_FER"/>
    <property type="match status" value="1"/>
</dbReference>
<evidence type="ECO:0000313" key="4">
    <source>
        <dbReference type="Proteomes" id="UP001162162"/>
    </source>
</evidence>
<dbReference type="SUPFAM" id="SSF53850">
    <property type="entry name" value="Periplasmic binding protein-like II"/>
    <property type="match status" value="2"/>
</dbReference>
<dbReference type="GO" id="GO:0055037">
    <property type="term" value="C:recycling endosome"/>
    <property type="evidence" value="ECO:0007669"/>
    <property type="project" value="TreeGrafter"/>
</dbReference>
<keyword evidence="1" id="KW-0472">Membrane</keyword>
<dbReference type="Gene3D" id="3.40.190.10">
    <property type="entry name" value="Periplasmic binding protein-like II"/>
    <property type="match status" value="3"/>
</dbReference>
<feature type="transmembrane region" description="Helical" evidence="1">
    <location>
        <begin position="512"/>
        <end position="531"/>
    </location>
</feature>
<dbReference type="GO" id="GO:0005769">
    <property type="term" value="C:early endosome"/>
    <property type="evidence" value="ECO:0007669"/>
    <property type="project" value="TreeGrafter"/>
</dbReference>
<protein>
    <recommendedName>
        <fullName evidence="2">Transferrin-like domain-containing protein</fullName>
    </recommendedName>
</protein>
<dbReference type="PANTHER" id="PTHR11485:SF29">
    <property type="entry name" value="TRANSFERRIN 2"/>
    <property type="match status" value="1"/>
</dbReference>
<dbReference type="PROSITE" id="PS51408">
    <property type="entry name" value="TRANSFERRIN_LIKE_4"/>
    <property type="match status" value="1"/>
</dbReference>
<feature type="domain" description="Transferrin-like" evidence="2">
    <location>
        <begin position="171"/>
        <end position="503"/>
    </location>
</feature>
<dbReference type="GO" id="GO:0005886">
    <property type="term" value="C:plasma membrane"/>
    <property type="evidence" value="ECO:0007669"/>
    <property type="project" value="TreeGrafter"/>
</dbReference>
<dbReference type="EMBL" id="JAPWTK010000481">
    <property type="protein sequence ID" value="KAJ8939587.1"/>
    <property type="molecule type" value="Genomic_DNA"/>
</dbReference>
<sequence>MNNEENRYPSLCELCGTNRCNVNYQVPFNESLLCLSNQGGDIAITTLNDATAFFENSVNVENFQYLCPNGTVSESTSPCTWTNQLPRLIVTGSESAETVKTFLQNKLTNYISSFAVQSSVTEDNYVAALVKILKLRSSKISLIDTAPLSTYVSARRNIPTVSTSIQCNTTVNWCTLNDNEQQKCRWLQQAALSTGLQPVIQCVQSQETDALSCLNDMRSERADTAYIDVNYGYIALKKGLTVAAYPETDTRQLSAILIVVRANNTDITSLKDLQGKQACFPEYGGKEWLAFIDTLRTKNILEDSCDYGKIFTNFVGSSCVPAANSDDYEIENTDSSKLCAQCLPANNTLTHAYCNADSGNKYYGTDGALRCLEAQAGEYAVITRNDVIDFQNSTSDFLVLCKNGSLAAYTGFLVDEDAPLTIITAGEVVAKANNSKKDDIVLLLRAIELDFGQRLDKSFKAFESFNHTKDLLFPDSTPGLTFGGTTIRYVDNFKTILRNSERCIIENRSPNAAATFITSTVLISFLVYFTLRL</sequence>
<keyword evidence="1" id="KW-0812">Transmembrane</keyword>
<keyword evidence="4" id="KW-1185">Reference proteome</keyword>